<evidence type="ECO:0000313" key="4">
    <source>
        <dbReference type="EMBL" id="QTU84280.1"/>
    </source>
</evidence>
<reference evidence="4" key="2">
    <citation type="submission" date="2021-04" db="EMBL/GenBank/DDBJ databases">
        <title>Novel species in family Eggerthellaceae.</title>
        <authorList>
            <person name="Zhang G."/>
        </authorList>
    </citation>
    <scope>NUCLEOTIDE SEQUENCE</scope>
    <source>
        <strain evidence="4">Zg-886</strain>
    </source>
</reference>
<feature type="region of interest" description="Disordered" evidence="1">
    <location>
        <begin position="1"/>
        <end position="42"/>
    </location>
</feature>
<evidence type="ECO:0000256" key="1">
    <source>
        <dbReference type="SAM" id="MobiDB-lite"/>
    </source>
</evidence>
<keyword evidence="2" id="KW-1133">Transmembrane helix</keyword>
<feature type="transmembrane region" description="Helical" evidence="2">
    <location>
        <begin position="64"/>
        <end position="85"/>
    </location>
</feature>
<feature type="transmembrane region" description="Helical" evidence="2">
    <location>
        <begin position="161"/>
        <end position="181"/>
    </location>
</feature>
<proteinExistence type="predicted"/>
<feature type="transmembrane region" description="Helical" evidence="2">
    <location>
        <begin position="295"/>
        <end position="317"/>
    </location>
</feature>
<dbReference type="KEGG" id="ebz:J7S26_08035"/>
<evidence type="ECO:0000313" key="5">
    <source>
        <dbReference type="Proteomes" id="UP000636394"/>
    </source>
</evidence>
<feature type="compositionally biased region" description="Basic and acidic residues" evidence="1">
    <location>
        <begin position="1"/>
        <end position="11"/>
    </location>
</feature>
<dbReference type="AlphaFoldDB" id="A0A9E6SU84"/>
<keyword evidence="2" id="KW-0472">Membrane</keyword>
<evidence type="ECO:0000256" key="2">
    <source>
        <dbReference type="SAM" id="Phobius"/>
    </source>
</evidence>
<accession>A0A9E6SU84</accession>
<keyword evidence="5" id="KW-1185">Reference proteome</keyword>
<dbReference type="RefSeq" id="WP_166340038.1">
    <property type="nucleotide sequence ID" value="NZ_CP072829.1"/>
</dbReference>
<dbReference type="Proteomes" id="UP000671910">
    <property type="component" value="Chromosome"/>
</dbReference>
<gene>
    <name evidence="3" type="ORF">GMI68_07920</name>
    <name evidence="4" type="ORF">J7S26_08035</name>
</gene>
<organism evidence="4 6">
    <name type="scientific">Xiamenia xianingshaonis</name>
    <dbReference type="NCBI Taxonomy" id="2682776"/>
    <lineage>
        <taxon>Bacteria</taxon>
        <taxon>Bacillati</taxon>
        <taxon>Actinomycetota</taxon>
        <taxon>Coriobacteriia</taxon>
        <taxon>Eggerthellales</taxon>
        <taxon>Eggerthellaceae</taxon>
        <taxon>Xiamenia</taxon>
    </lineage>
</organism>
<evidence type="ECO:0000313" key="6">
    <source>
        <dbReference type="Proteomes" id="UP000671910"/>
    </source>
</evidence>
<keyword evidence="2" id="KW-0812">Transmembrane</keyword>
<reference evidence="3 5" key="1">
    <citation type="submission" date="2019-11" db="EMBL/GenBank/DDBJ databases">
        <title>Eggerthellaceae novel genus isolated from the rectal contents of marmort.</title>
        <authorList>
            <person name="Zhang G."/>
        </authorList>
    </citation>
    <scope>NUCLEOTIDE SEQUENCE [LARGE SCALE GENOMIC DNA]</scope>
    <source>
        <strain evidence="5">zg-886</strain>
        <strain evidence="3">Zg-886</strain>
    </source>
</reference>
<dbReference type="EMBL" id="CP072829">
    <property type="protein sequence ID" value="QTU84280.1"/>
    <property type="molecule type" value="Genomic_DNA"/>
</dbReference>
<name>A0A9E6SU84_9ACTN</name>
<sequence>MNYEPPHERGPRQLSDPWQDGAPLASPTPRHSPIAPEACCEPSRTPTDHPAYYGFGYLPLKHRIIAAAVLLAVALVSFFPLGALFSSPETYSGTIATLDEKRGNVTALMATSTAASAAISLLPGDAGTPIADKLADLSVDFLIVLSAIYLEKFLLTTIGMATFRILIPLGIALIIAALFIRSRMDVPGTFVRLATKLIVFGLALTCVIPASVAVTNSIDATFDQNLAASVAETQAAVDQLNEATEDAAAEGEKQDQNFFEDMLSAAEEGINSLTHGVEDALASLNSTLGNVIDTLAVMVVTSCIIPIVVLLFFLWIVNTLTGLNINLPMRFTRYIPTGGGR</sequence>
<evidence type="ECO:0000313" key="3">
    <source>
        <dbReference type="EMBL" id="NHM14688.1"/>
    </source>
</evidence>
<feature type="transmembrane region" description="Helical" evidence="2">
    <location>
        <begin position="193"/>
        <end position="214"/>
    </location>
</feature>
<protein>
    <submittedName>
        <fullName evidence="4">Uncharacterized protein</fullName>
    </submittedName>
</protein>
<dbReference type="Proteomes" id="UP000636394">
    <property type="component" value="Unassembled WGS sequence"/>
</dbReference>
<dbReference type="EMBL" id="WPCR01000009">
    <property type="protein sequence ID" value="NHM14688.1"/>
    <property type="molecule type" value="Genomic_DNA"/>
</dbReference>